<accession>C5FLY7</accession>
<sequence>MQRMKRMRGWWDRVGRWARVPIKGIYAILQVGCGLIMVGAEISVPNHFCDRRPRDRLRNRNVGFRVFLRNATLLKVLLFFLLLVERGRGNGYHSHVDEPHPWLFECRMFCVKWARKNMKRSSDAFYKLGNVPQTWSGVSLCVAHSTDGFVM</sequence>
<organism evidence="2 3">
    <name type="scientific">Arthroderma otae (strain ATCC MYA-4605 / CBS 113480)</name>
    <name type="common">Microsporum canis</name>
    <dbReference type="NCBI Taxonomy" id="554155"/>
    <lineage>
        <taxon>Eukaryota</taxon>
        <taxon>Fungi</taxon>
        <taxon>Dikarya</taxon>
        <taxon>Ascomycota</taxon>
        <taxon>Pezizomycotina</taxon>
        <taxon>Eurotiomycetes</taxon>
        <taxon>Eurotiomycetidae</taxon>
        <taxon>Onygenales</taxon>
        <taxon>Arthrodermataceae</taxon>
        <taxon>Microsporum</taxon>
    </lineage>
</organism>
<keyword evidence="1" id="KW-0812">Transmembrane</keyword>
<dbReference type="VEuPathDB" id="FungiDB:MCYG_03528"/>
<evidence type="ECO:0000313" key="2">
    <source>
        <dbReference type="EMBL" id="EEQ30709.1"/>
    </source>
</evidence>
<reference evidence="3" key="1">
    <citation type="journal article" date="2012" name="MBio">
        <title>Comparative genome analysis of Trichophyton rubrum and related dermatophytes reveals candidate genes involved in infection.</title>
        <authorList>
            <person name="Martinez D.A."/>
            <person name="Oliver B.G."/>
            <person name="Graeser Y."/>
            <person name="Goldberg J.M."/>
            <person name="Li W."/>
            <person name="Martinez-Rossi N.M."/>
            <person name="Monod M."/>
            <person name="Shelest E."/>
            <person name="Barton R.C."/>
            <person name="Birch E."/>
            <person name="Brakhage A.A."/>
            <person name="Chen Z."/>
            <person name="Gurr S.J."/>
            <person name="Heiman D."/>
            <person name="Heitman J."/>
            <person name="Kosti I."/>
            <person name="Rossi A."/>
            <person name="Saif S."/>
            <person name="Samalova M."/>
            <person name="Saunders C.W."/>
            <person name="Shea T."/>
            <person name="Summerbell R.C."/>
            <person name="Xu J."/>
            <person name="Young S."/>
            <person name="Zeng Q."/>
            <person name="Birren B.W."/>
            <person name="Cuomo C.A."/>
            <person name="White T.C."/>
        </authorList>
    </citation>
    <scope>NUCLEOTIDE SEQUENCE [LARGE SCALE GENOMIC DNA]</scope>
    <source>
        <strain evidence="3">ATCC MYA-4605 / CBS 113480</strain>
    </source>
</reference>
<dbReference type="HOGENOM" id="CLU_1730992_0_0_1"/>
<feature type="transmembrane region" description="Helical" evidence="1">
    <location>
        <begin position="20"/>
        <end position="42"/>
    </location>
</feature>
<evidence type="ECO:0000256" key="1">
    <source>
        <dbReference type="SAM" id="Phobius"/>
    </source>
</evidence>
<proteinExistence type="predicted"/>
<feature type="transmembrane region" description="Helical" evidence="1">
    <location>
        <begin position="62"/>
        <end position="84"/>
    </location>
</feature>
<keyword evidence="1" id="KW-0472">Membrane</keyword>
<name>C5FLY7_ARTOC</name>
<dbReference type="Proteomes" id="UP000002035">
    <property type="component" value="Unassembled WGS sequence"/>
</dbReference>
<evidence type="ECO:0000313" key="3">
    <source>
        <dbReference type="Proteomes" id="UP000002035"/>
    </source>
</evidence>
<gene>
    <name evidence="2" type="ORF">MCYG_03528</name>
</gene>
<dbReference type="AlphaFoldDB" id="C5FLY7"/>
<dbReference type="RefSeq" id="XP_002848022.1">
    <property type="nucleotide sequence ID" value="XM_002847976.1"/>
</dbReference>
<keyword evidence="1" id="KW-1133">Transmembrane helix</keyword>
<dbReference type="GeneID" id="9229344"/>
<dbReference type="EMBL" id="DS995703">
    <property type="protein sequence ID" value="EEQ30709.1"/>
    <property type="molecule type" value="Genomic_DNA"/>
</dbReference>
<protein>
    <submittedName>
        <fullName evidence="2">Uncharacterized protein</fullName>
    </submittedName>
</protein>
<keyword evidence="3" id="KW-1185">Reference proteome</keyword>